<evidence type="ECO:0000256" key="1">
    <source>
        <dbReference type="SAM" id="MobiDB-lite"/>
    </source>
</evidence>
<gene>
    <name evidence="4" type="ORF">EAT49_13355</name>
</gene>
<dbReference type="AlphaFoldDB" id="A0A3N2QYQ5"/>
<name>A0A3N2QYQ5_9RHOB</name>
<evidence type="ECO:0000259" key="3">
    <source>
        <dbReference type="PROSITE" id="PS50234"/>
    </source>
</evidence>
<organism evidence="4 5">
    <name type="scientific">Histidinibacterium lentulum</name>
    <dbReference type="NCBI Taxonomy" id="2480588"/>
    <lineage>
        <taxon>Bacteria</taxon>
        <taxon>Pseudomonadati</taxon>
        <taxon>Pseudomonadota</taxon>
        <taxon>Alphaproteobacteria</taxon>
        <taxon>Rhodobacterales</taxon>
        <taxon>Paracoccaceae</taxon>
        <taxon>Histidinibacterium</taxon>
    </lineage>
</organism>
<feature type="region of interest" description="Disordered" evidence="1">
    <location>
        <begin position="308"/>
        <end position="327"/>
    </location>
</feature>
<dbReference type="Proteomes" id="UP000268016">
    <property type="component" value="Unassembled WGS sequence"/>
</dbReference>
<dbReference type="SUPFAM" id="SSF53300">
    <property type="entry name" value="vWA-like"/>
    <property type="match status" value="1"/>
</dbReference>
<dbReference type="PROSITE" id="PS50234">
    <property type="entry name" value="VWFA"/>
    <property type="match status" value="1"/>
</dbReference>
<dbReference type="EMBL" id="RDRB01000006">
    <property type="protein sequence ID" value="ROU00236.1"/>
    <property type="molecule type" value="Genomic_DNA"/>
</dbReference>
<keyword evidence="2" id="KW-0472">Membrane</keyword>
<dbReference type="InterPro" id="IPR002035">
    <property type="entry name" value="VWF_A"/>
</dbReference>
<protein>
    <recommendedName>
        <fullName evidence="3">VWFA domain-containing protein</fullName>
    </recommendedName>
</protein>
<feature type="domain" description="VWFA" evidence="3">
    <location>
        <begin position="406"/>
        <end position="580"/>
    </location>
</feature>
<dbReference type="InterPro" id="IPR028087">
    <property type="entry name" value="Tad_N"/>
</dbReference>
<dbReference type="Pfam" id="PF13400">
    <property type="entry name" value="Tad"/>
    <property type="match status" value="1"/>
</dbReference>
<comment type="caution">
    <text evidence="4">The sequence shown here is derived from an EMBL/GenBank/DDBJ whole genome shotgun (WGS) entry which is preliminary data.</text>
</comment>
<feature type="transmembrane region" description="Helical" evidence="2">
    <location>
        <begin position="31"/>
        <end position="50"/>
    </location>
</feature>
<keyword evidence="5" id="KW-1185">Reference proteome</keyword>
<keyword evidence="2" id="KW-0812">Transmembrane</keyword>
<dbReference type="OrthoDB" id="7522752at2"/>
<evidence type="ECO:0000313" key="5">
    <source>
        <dbReference type="Proteomes" id="UP000268016"/>
    </source>
</evidence>
<sequence>MIPGLRRVMKKVHDSLRDALRALPQREDGSLTIFSLFIFVLMLMIGGLAVDVMRAEGRRIDLQAAMDSAVLAAADLDQIRNPRDVVLDYIDRAGFDADEVQVTVSESLNGREVSALAELTTGTYFMRLVGIETIQTALGSSARELISDVEISLVLDISGSMRDSGKMDNLKAAAQTFVRTTLRGDLATRTSINLVPYAGQTNPGPIAFDYLGGVRLPAGIPPGNHVPTWPQAISNIVLYYDTNGDGSIDAAFKVEGFPQNAPRDADQFLGSLDAALRSDYPALAAATVVGVSVKGGKATTAFYRIQDNPNGPAADAGPTDNTGPLSQYATSAERSYNSIDWSAAPLPPAAPSSCIEIARSEFNSAGLPDADTHAQVPHFMYWDIAANVMDWGWCPEDDTAIQYAQNDEDALTSFIRNIRMHDGTGTHYAMKYALALLDPGSQPLFQELADQGEIPAEYADRPAAWDNEDSRKYVVLMTDGQITEQFRPVYPLAALNWTQELQRQPSRNRTQITSRNQNLSDFYKACDQARENGVIVFTIAYQAPSNARTEMRNCASSPAHFFDVSGGDIRNAFSAIADQINQLRLIQ</sequence>
<keyword evidence="2" id="KW-1133">Transmembrane helix</keyword>
<evidence type="ECO:0000313" key="4">
    <source>
        <dbReference type="EMBL" id="ROU00236.1"/>
    </source>
</evidence>
<accession>A0A3N2QYQ5</accession>
<dbReference type="InterPro" id="IPR036465">
    <property type="entry name" value="vWFA_dom_sf"/>
</dbReference>
<reference evidence="4 5" key="1">
    <citation type="submission" date="2018-10" db="EMBL/GenBank/DDBJ databases">
        <title>Histidinibacterium lentulum gen. nov., sp. nov., a marine bacterium from the culture broth of Picochlorum sp. 122.</title>
        <authorList>
            <person name="Wang G."/>
        </authorList>
    </citation>
    <scope>NUCLEOTIDE SEQUENCE [LARGE SCALE GENOMIC DNA]</scope>
    <source>
        <strain evidence="4 5">B17</strain>
    </source>
</reference>
<proteinExistence type="predicted"/>
<evidence type="ECO:0000256" key="2">
    <source>
        <dbReference type="SAM" id="Phobius"/>
    </source>
</evidence>
<dbReference type="Gene3D" id="3.40.50.410">
    <property type="entry name" value="von Willebrand factor, type A domain"/>
    <property type="match status" value="2"/>
</dbReference>